<evidence type="ECO:0000313" key="3">
    <source>
        <dbReference type="EMBL" id="KAF6036527.1"/>
    </source>
</evidence>
<evidence type="ECO:0000313" key="4">
    <source>
        <dbReference type="Proteomes" id="UP000593567"/>
    </source>
</evidence>
<dbReference type="OrthoDB" id="2125770at2759"/>
<gene>
    <name evidence="3" type="ORF">EB796_005166</name>
</gene>
<dbReference type="Proteomes" id="UP000593567">
    <property type="component" value="Unassembled WGS sequence"/>
</dbReference>
<feature type="domain" description="Pericentriolar material 1 protein C-terminal" evidence="2">
    <location>
        <begin position="14"/>
        <end position="93"/>
    </location>
</feature>
<comment type="caution">
    <text evidence="3">The sequence shown here is derived from an EMBL/GenBank/DDBJ whole genome shotgun (WGS) entry which is preliminary data.</text>
</comment>
<organism evidence="3 4">
    <name type="scientific">Bugula neritina</name>
    <name type="common">Brown bryozoan</name>
    <name type="synonym">Sertularia neritina</name>
    <dbReference type="NCBI Taxonomy" id="10212"/>
    <lineage>
        <taxon>Eukaryota</taxon>
        <taxon>Metazoa</taxon>
        <taxon>Spiralia</taxon>
        <taxon>Lophotrochozoa</taxon>
        <taxon>Bryozoa</taxon>
        <taxon>Gymnolaemata</taxon>
        <taxon>Cheilostomatida</taxon>
        <taxon>Flustrina</taxon>
        <taxon>Buguloidea</taxon>
        <taxon>Bugulidae</taxon>
        <taxon>Bugula</taxon>
    </lineage>
</organism>
<protein>
    <recommendedName>
        <fullName evidence="2">Pericentriolar material 1 protein C-terminal domain-containing protein</fullName>
    </recommendedName>
</protein>
<keyword evidence="4" id="KW-1185">Reference proteome</keyword>
<proteinExistence type="predicted"/>
<feature type="compositionally biased region" description="Low complexity" evidence="1">
    <location>
        <begin position="19"/>
        <end position="34"/>
    </location>
</feature>
<reference evidence="3" key="1">
    <citation type="submission" date="2020-06" db="EMBL/GenBank/DDBJ databases">
        <title>Draft genome of Bugula neritina, a colonial animal packing powerful symbionts and potential medicines.</title>
        <authorList>
            <person name="Rayko M."/>
        </authorList>
    </citation>
    <scope>NUCLEOTIDE SEQUENCE [LARGE SCALE GENOMIC DNA]</scope>
    <source>
        <strain evidence="3">Kwan_BN1</strain>
    </source>
</reference>
<evidence type="ECO:0000256" key="1">
    <source>
        <dbReference type="SAM" id="MobiDB-lite"/>
    </source>
</evidence>
<dbReference type="Pfam" id="PF15717">
    <property type="entry name" value="PCM1_C"/>
    <property type="match status" value="1"/>
</dbReference>
<dbReference type="EMBL" id="VXIV02000707">
    <property type="protein sequence ID" value="KAF6036527.1"/>
    <property type="molecule type" value="Genomic_DNA"/>
</dbReference>
<dbReference type="AlphaFoldDB" id="A0A7J7KE08"/>
<name>A0A7J7KE08_BUGNE</name>
<accession>A0A7J7KE08</accession>
<evidence type="ECO:0000259" key="2">
    <source>
        <dbReference type="Pfam" id="PF15717"/>
    </source>
</evidence>
<sequence>MQKVKDIDKLKEAKRQAKVDSSSVNDSAESSSSAHDADASDAVSDIDDSTDASNSIRCIDAEVLDRRIKVIMADIIPVLREHMENLCSSQLLDISRIE</sequence>
<feature type="compositionally biased region" description="Basic and acidic residues" evidence="1">
    <location>
        <begin position="1"/>
        <end position="18"/>
    </location>
</feature>
<dbReference type="InterPro" id="IPR031446">
    <property type="entry name" value="PCM1_C"/>
</dbReference>
<feature type="region of interest" description="Disordered" evidence="1">
    <location>
        <begin position="1"/>
        <end position="52"/>
    </location>
</feature>